<feature type="transmembrane region" description="Helical" evidence="6">
    <location>
        <begin position="391"/>
        <end position="411"/>
    </location>
</feature>
<organism evidence="7 8">
    <name type="scientific">Paralvinella palmiformis</name>
    <dbReference type="NCBI Taxonomy" id="53620"/>
    <lineage>
        <taxon>Eukaryota</taxon>
        <taxon>Metazoa</taxon>
        <taxon>Spiralia</taxon>
        <taxon>Lophotrochozoa</taxon>
        <taxon>Annelida</taxon>
        <taxon>Polychaeta</taxon>
        <taxon>Sedentaria</taxon>
        <taxon>Canalipalpata</taxon>
        <taxon>Terebellida</taxon>
        <taxon>Terebelliformia</taxon>
        <taxon>Alvinellidae</taxon>
        <taxon>Paralvinella</taxon>
    </lineage>
</organism>
<comment type="subcellular location">
    <subcellularLocation>
        <location evidence="1 6">Membrane</location>
        <topology evidence="1 6">Multi-pass membrane protein</topology>
    </subcellularLocation>
</comment>
<dbReference type="PRINTS" id="PR00173">
    <property type="entry name" value="EDTRNSPORT"/>
</dbReference>
<dbReference type="Gene3D" id="1.10.3860.10">
    <property type="entry name" value="Sodium:dicarboxylate symporter"/>
    <property type="match status" value="1"/>
</dbReference>
<dbReference type="Pfam" id="PF00375">
    <property type="entry name" value="SDF"/>
    <property type="match status" value="1"/>
</dbReference>
<feature type="transmembrane region" description="Helical" evidence="6">
    <location>
        <begin position="95"/>
        <end position="120"/>
    </location>
</feature>
<keyword evidence="5 6" id="KW-0472">Membrane</keyword>
<evidence type="ECO:0000256" key="1">
    <source>
        <dbReference type="ARBA" id="ARBA00004141"/>
    </source>
</evidence>
<dbReference type="SUPFAM" id="SSF118215">
    <property type="entry name" value="Proton glutamate symport protein"/>
    <property type="match status" value="1"/>
</dbReference>
<keyword evidence="4 6" id="KW-1133">Transmembrane helix</keyword>
<feature type="transmembrane region" description="Helical" evidence="6">
    <location>
        <begin position="132"/>
        <end position="153"/>
    </location>
</feature>
<gene>
    <name evidence="7" type="ORF">LSH36_128g05028</name>
</gene>
<feature type="transmembrane region" description="Helical" evidence="6">
    <location>
        <begin position="358"/>
        <end position="379"/>
    </location>
</feature>
<reference evidence="7" key="1">
    <citation type="journal article" date="2023" name="Mol. Biol. Evol.">
        <title>Third-Generation Sequencing Reveals the Adaptive Role of the Epigenome in Three Deep-Sea Polychaetes.</title>
        <authorList>
            <person name="Perez M."/>
            <person name="Aroh O."/>
            <person name="Sun Y."/>
            <person name="Lan Y."/>
            <person name="Juniper S.K."/>
            <person name="Young C.R."/>
            <person name="Angers B."/>
            <person name="Qian P.Y."/>
        </authorList>
    </citation>
    <scope>NUCLEOTIDE SEQUENCE</scope>
    <source>
        <strain evidence="7">P08H-3</strain>
    </source>
</reference>
<proteinExistence type="inferred from homology"/>
<dbReference type="GO" id="GO:0005886">
    <property type="term" value="C:plasma membrane"/>
    <property type="evidence" value="ECO:0007669"/>
    <property type="project" value="TreeGrafter"/>
</dbReference>
<keyword evidence="2 6" id="KW-0813">Transport</keyword>
<feature type="transmembrane region" description="Helical" evidence="6">
    <location>
        <begin position="51"/>
        <end position="73"/>
    </location>
</feature>
<dbReference type="GO" id="GO:0015501">
    <property type="term" value="F:glutamate:sodium symporter activity"/>
    <property type="evidence" value="ECO:0007669"/>
    <property type="project" value="TreeGrafter"/>
</dbReference>
<dbReference type="InterPro" id="IPR001991">
    <property type="entry name" value="Na-dicarboxylate_symporter"/>
</dbReference>
<protein>
    <recommendedName>
        <fullName evidence="6">Amino acid transporter</fullName>
    </recommendedName>
</protein>
<keyword evidence="3 6" id="KW-0812">Transmembrane</keyword>
<dbReference type="Proteomes" id="UP001208570">
    <property type="component" value="Unassembled WGS sequence"/>
</dbReference>
<evidence type="ECO:0000256" key="2">
    <source>
        <dbReference type="ARBA" id="ARBA00022448"/>
    </source>
</evidence>
<keyword evidence="8" id="KW-1185">Reference proteome</keyword>
<dbReference type="PANTHER" id="PTHR11958:SF63">
    <property type="entry name" value="AMINO ACID TRANSPORTER"/>
    <property type="match status" value="1"/>
</dbReference>
<name>A0AAD9JXG2_9ANNE</name>
<sequence length="525" mass="57469">MPLEGAVYYGEEHLGRPGRRPEAIDDDEDEDGNGACAACCRRCGTCFRSCILTMLIFLGMAAGIGVGIVLRYIPPYDQPQLHPRYSGYLAYPTELFARFTGFLLVPFVVSSLVTGCGSLRAASSAKVGLRTLTYYVATSVLAVGEALGFVYAIRPGNRNVEKQLVRDAHLDRPALEACDPVDVILDLFRFFQSWHVELLNVLFLGAILIGTESVNIVGIAFFSIIFGLALAKLGDKGRLTQLFFAGVCEAILTVIRGVLWLYPIIAIFSMSQTIISLSEPLSQLVVMFMFSLTVLLGLFTHMFLVLPVIYVIFTRKNPFRLLYYVFRALLVGFITNSSTVTIPVTVDCLDNAGVDPRIVRWMCPIGAIINVDGFAIYEAMACVFIATVRGVAFDAATIAVLGFMTVAISLIRPVSGGSWAIFLILFRLLGLPVQDIYLLLPFDWMLARFRTVVSIWSDAIGSGIVDKCSHADLNRADGGGQEERGCVVGLNPPTDGAVLTGYGKRKDWTVRLVNPYGDRMVVSKV</sequence>
<feature type="transmembrane region" description="Helical" evidence="6">
    <location>
        <begin position="201"/>
        <end position="230"/>
    </location>
</feature>
<evidence type="ECO:0000256" key="5">
    <source>
        <dbReference type="ARBA" id="ARBA00023136"/>
    </source>
</evidence>
<dbReference type="EMBL" id="JAODUP010000128">
    <property type="protein sequence ID" value="KAK2160671.1"/>
    <property type="molecule type" value="Genomic_DNA"/>
</dbReference>
<dbReference type="PANTHER" id="PTHR11958">
    <property type="entry name" value="SODIUM/DICARBOXYLATE SYMPORTER-RELATED"/>
    <property type="match status" value="1"/>
</dbReference>
<accession>A0AAD9JXG2</accession>
<evidence type="ECO:0000256" key="3">
    <source>
        <dbReference type="ARBA" id="ARBA00022692"/>
    </source>
</evidence>
<comment type="caution">
    <text evidence="7">The sequence shown here is derived from an EMBL/GenBank/DDBJ whole genome shotgun (WGS) entry which is preliminary data.</text>
</comment>
<evidence type="ECO:0000313" key="8">
    <source>
        <dbReference type="Proteomes" id="UP001208570"/>
    </source>
</evidence>
<dbReference type="GO" id="GO:0005313">
    <property type="term" value="F:L-glutamate transmembrane transporter activity"/>
    <property type="evidence" value="ECO:0007669"/>
    <property type="project" value="TreeGrafter"/>
</dbReference>
<dbReference type="InterPro" id="IPR036458">
    <property type="entry name" value="Na:dicarbo_symporter_sf"/>
</dbReference>
<dbReference type="AlphaFoldDB" id="A0AAD9JXG2"/>
<feature type="transmembrane region" description="Helical" evidence="6">
    <location>
        <begin position="324"/>
        <end position="346"/>
    </location>
</feature>
<comment type="similarity">
    <text evidence="6">Belongs to the dicarboxylate/amino acid:cation symporter (DAACS) (TC 2.A.23) family.</text>
</comment>
<feature type="transmembrane region" description="Helical" evidence="6">
    <location>
        <begin position="417"/>
        <end position="440"/>
    </location>
</feature>
<keyword evidence="6" id="KW-0769">Symport</keyword>
<feature type="transmembrane region" description="Helical" evidence="6">
    <location>
        <begin position="285"/>
        <end position="312"/>
    </location>
</feature>
<evidence type="ECO:0000256" key="6">
    <source>
        <dbReference type="RuleBase" id="RU361216"/>
    </source>
</evidence>
<feature type="transmembrane region" description="Helical" evidence="6">
    <location>
        <begin position="242"/>
        <end position="265"/>
    </location>
</feature>
<evidence type="ECO:0000256" key="4">
    <source>
        <dbReference type="ARBA" id="ARBA00022989"/>
    </source>
</evidence>
<dbReference type="GO" id="GO:0015175">
    <property type="term" value="F:neutral L-amino acid transmembrane transporter activity"/>
    <property type="evidence" value="ECO:0007669"/>
    <property type="project" value="TreeGrafter"/>
</dbReference>
<dbReference type="InterPro" id="IPR050746">
    <property type="entry name" value="DAACS"/>
</dbReference>
<evidence type="ECO:0000313" key="7">
    <source>
        <dbReference type="EMBL" id="KAK2160671.1"/>
    </source>
</evidence>